<feature type="region of interest" description="Disordered" evidence="1">
    <location>
        <begin position="1"/>
        <end position="52"/>
    </location>
</feature>
<accession>X1EIS4</accession>
<proteinExistence type="predicted"/>
<organism evidence="2">
    <name type="scientific">marine sediment metagenome</name>
    <dbReference type="NCBI Taxonomy" id="412755"/>
    <lineage>
        <taxon>unclassified sequences</taxon>
        <taxon>metagenomes</taxon>
        <taxon>ecological metagenomes</taxon>
    </lineage>
</organism>
<feature type="non-terminal residue" evidence="2">
    <location>
        <position position="1"/>
    </location>
</feature>
<dbReference type="AlphaFoldDB" id="X1EIS4"/>
<evidence type="ECO:0000256" key="1">
    <source>
        <dbReference type="SAM" id="MobiDB-lite"/>
    </source>
</evidence>
<dbReference type="EMBL" id="BARU01014367">
    <property type="protein sequence ID" value="GAH32482.1"/>
    <property type="molecule type" value="Genomic_DNA"/>
</dbReference>
<reference evidence="2" key="1">
    <citation type="journal article" date="2014" name="Front. Microbiol.">
        <title>High frequency of phylogenetically diverse reductive dehalogenase-homologous genes in deep subseafloor sedimentary metagenomes.</title>
        <authorList>
            <person name="Kawai M."/>
            <person name="Futagami T."/>
            <person name="Toyoda A."/>
            <person name="Takaki Y."/>
            <person name="Nishi S."/>
            <person name="Hori S."/>
            <person name="Arai W."/>
            <person name="Tsubouchi T."/>
            <person name="Morono Y."/>
            <person name="Uchiyama I."/>
            <person name="Ito T."/>
            <person name="Fujiyama A."/>
            <person name="Inagaki F."/>
            <person name="Takami H."/>
        </authorList>
    </citation>
    <scope>NUCLEOTIDE SEQUENCE</scope>
    <source>
        <strain evidence="2">Expedition CK06-06</strain>
    </source>
</reference>
<dbReference type="Pfam" id="PF08899">
    <property type="entry name" value="DUF1844"/>
    <property type="match status" value="1"/>
</dbReference>
<comment type="caution">
    <text evidence="2">The sequence shown here is derived from an EMBL/GenBank/DDBJ whole genome shotgun (WGS) entry which is preliminary data.</text>
</comment>
<dbReference type="InterPro" id="IPR014995">
    <property type="entry name" value="DUF1844"/>
</dbReference>
<evidence type="ECO:0008006" key="3">
    <source>
        <dbReference type="Google" id="ProtNLM"/>
    </source>
</evidence>
<name>X1EIS4_9ZZZZ</name>
<protein>
    <recommendedName>
        <fullName evidence="3">DUF1844 domain-containing protein</fullName>
    </recommendedName>
</protein>
<evidence type="ECO:0000313" key="2">
    <source>
        <dbReference type="EMBL" id="GAH32482.1"/>
    </source>
</evidence>
<sequence>YHNPLKEKNEKKSSRGDGEDKELKDKFMRGRLGGKKETKEAEKEEKRESEEEIIKELQEEIDKLTTKDIISRMMMSLSSFAYKKMGLPVGVNDKYKDRQQAKLAVDGFDALLKVIIDEVSAEERENLKSSLSNLQINFVKIFP</sequence>
<gene>
    <name evidence="2" type="ORF">S03H2_25401</name>
</gene>